<accession>A0ACC6QIH3</accession>
<protein>
    <submittedName>
        <fullName evidence="1">ATP-binding cassette domain-containing protein</fullName>
    </submittedName>
</protein>
<proteinExistence type="predicted"/>
<reference evidence="1" key="1">
    <citation type="submission" date="2024-03" db="EMBL/GenBank/DDBJ databases">
        <title>Novel Streptomyces species of biotechnological and ecological value are a feature of Machair soil.</title>
        <authorList>
            <person name="Prole J.R."/>
            <person name="Goodfellow M."/>
            <person name="Allenby N."/>
            <person name="Ward A.C."/>
        </authorList>
    </citation>
    <scope>NUCLEOTIDE SEQUENCE</scope>
    <source>
        <strain evidence="1">MS1.AVA.4</strain>
    </source>
</reference>
<keyword evidence="1" id="KW-0547">Nucleotide-binding</keyword>
<evidence type="ECO:0000313" key="1">
    <source>
        <dbReference type="EMBL" id="MEJ8658164.1"/>
    </source>
</evidence>
<dbReference type="EMBL" id="JBBKAI010000002">
    <property type="protein sequence ID" value="MEJ8658164.1"/>
    <property type="molecule type" value="Genomic_DNA"/>
</dbReference>
<evidence type="ECO:0000313" key="2">
    <source>
        <dbReference type="Proteomes" id="UP001375539"/>
    </source>
</evidence>
<comment type="caution">
    <text evidence="1">The sequence shown here is derived from an EMBL/GenBank/DDBJ whole genome shotgun (WGS) entry which is preliminary data.</text>
</comment>
<dbReference type="Proteomes" id="UP001375539">
    <property type="component" value="Unassembled WGS sequence"/>
</dbReference>
<keyword evidence="1" id="KW-0067">ATP-binding</keyword>
<gene>
    <name evidence="1" type="ORF">WKI58_16770</name>
</gene>
<keyword evidence="2" id="KW-1185">Reference proteome</keyword>
<sequence>MTPSSQEPTAREPRAQKPGAQEPGAQDPHHHPSRPAVEATALRKSYGDVRVLDGVDLRVDRGTVFSLLGPNGAGKTTTIRILATLTTADGGHARIAGHDVVAERAAVRRAISLTGQFAAVDEMQTGEENLRMMARLGGASRAAARRRAAELLERFDLTPAAGRLARTYSGGMRRRLDLAAGLVGSPEVIFLDEPTTGLDPRSRQQLWQVVREVSAGGATVFLTTQYLEEADQLADRIAVIDSGRIVAEGTAHELKSRVAGHRLDLVLTSRDAYERHTAHAVHRSPETLTLGLPTDGTAAHVRALLDELDPDRGDVARFSLHTATLDDVFLTLTRTAPRDATAEEPTHV</sequence>
<name>A0ACC6QIH3_9ACTN</name>
<organism evidence="1 2">
    <name type="scientific">Streptomyces pratisoli</name>
    <dbReference type="NCBI Taxonomy" id="3139917"/>
    <lineage>
        <taxon>Bacteria</taxon>
        <taxon>Bacillati</taxon>
        <taxon>Actinomycetota</taxon>
        <taxon>Actinomycetes</taxon>
        <taxon>Kitasatosporales</taxon>
        <taxon>Streptomycetaceae</taxon>
        <taxon>Streptomyces</taxon>
    </lineage>
</organism>